<feature type="region of interest" description="Disordered" evidence="6">
    <location>
        <begin position="404"/>
        <end position="609"/>
    </location>
</feature>
<keyword evidence="1" id="KW-0597">Phosphoprotein</keyword>
<evidence type="ECO:0000256" key="3">
    <source>
        <dbReference type="ARBA" id="ARBA00023125"/>
    </source>
</evidence>
<dbReference type="Pfam" id="PF09667">
    <property type="entry name" value="DUF2028"/>
    <property type="match status" value="2"/>
</dbReference>
<accession>Q4SL99</accession>
<feature type="compositionally biased region" description="Low complexity" evidence="6">
    <location>
        <begin position="132"/>
        <end position="142"/>
    </location>
</feature>
<feature type="compositionally biased region" description="Basic and acidic residues" evidence="6">
    <location>
        <begin position="822"/>
        <end position="837"/>
    </location>
</feature>
<feature type="compositionally biased region" description="Acidic residues" evidence="6">
    <location>
        <begin position="38"/>
        <end position="50"/>
    </location>
</feature>
<feature type="compositionally biased region" description="Basic and acidic residues" evidence="6">
    <location>
        <begin position="440"/>
        <end position="457"/>
    </location>
</feature>
<dbReference type="OrthoDB" id="2377365at2759"/>
<evidence type="ECO:0000256" key="2">
    <source>
        <dbReference type="ARBA" id="ARBA00023015"/>
    </source>
</evidence>
<proteinExistence type="predicted"/>
<keyword evidence="5" id="KW-0539">Nucleus</keyword>
<feature type="compositionally biased region" description="Basic and acidic residues" evidence="6">
    <location>
        <begin position="51"/>
        <end position="67"/>
    </location>
</feature>
<dbReference type="GO" id="GO:0000981">
    <property type="term" value="F:DNA-binding transcription factor activity, RNA polymerase II-specific"/>
    <property type="evidence" value="ECO:0007669"/>
    <property type="project" value="TreeGrafter"/>
</dbReference>
<dbReference type="AlphaFoldDB" id="Q4SL99"/>
<feature type="compositionally biased region" description="Low complexity" evidence="6">
    <location>
        <begin position="411"/>
        <end position="436"/>
    </location>
</feature>
<keyword evidence="4" id="KW-0804">Transcription</keyword>
<comment type="caution">
    <text evidence="8">The sequence shown here is derived from an EMBL/GenBank/DDBJ whole genome shotgun (WGS) entry which is preliminary data.</text>
</comment>
<feature type="compositionally biased region" description="Basic and acidic residues" evidence="6">
    <location>
        <begin position="519"/>
        <end position="528"/>
    </location>
</feature>
<dbReference type="InterPro" id="IPR052412">
    <property type="entry name" value="CC-Dev_Transcription_Reg"/>
</dbReference>
<keyword evidence="3" id="KW-0238">DNA-binding</keyword>
<evidence type="ECO:0000256" key="4">
    <source>
        <dbReference type="ARBA" id="ARBA00023163"/>
    </source>
</evidence>
<keyword evidence="2" id="KW-0805">Transcription regulation</keyword>
<feature type="compositionally biased region" description="Basic residues" evidence="6">
    <location>
        <begin position="735"/>
        <end position="749"/>
    </location>
</feature>
<reference evidence="8" key="2">
    <citation type="submission" date="2004-02" db="EMBL/GenBank/DDBJ databases">
        <authorList>
            <consortium name="Genoscope"/>
            <consortium name="Whitehead Institute Centre for Genome Research"/>
        </authorList>
    </citation>
    <scope>NUCLEOTIDE SEQUENCE</scope>
</reference>
<dbReference type="EMBL" id="CAAE01014557">
    <property type="protein sequence ID" value="CAF98583.1"/>
    <property type="molecule type" value="Genomic_DNA"/>
</dbReference>
<name>Q4SL99_TETNG</name>
<feature type="compositionally biased region" description="Basic and acidic residues" evidence="6">
    <location>
        <begin position="483"/>
        <end position="496"/>
    </location>
</feature>
<feature type="compositionally biased region" description="Polar residues" evidence="6">
    <location>
        <begin position="839"/>
        <end position="854"/>
    </location>
</feature>
<dbReference type="KEGG" id="tng:GSTEN00016334G001"/>
<evidence type="ECO:0000256" key="1">
    <source>
        <dbReference type="ARBA" id="ARBA00022553"/>
    </source>
</evidence>
<protein>
    <submittedName>
        <fullName evidence="8">(spotted green pufferfish) hypothetical protein</fullName>
    </submittedName>
</protein>
<reference evidence="8" key="1">
    <citation type="journal article" date="2004" name="Nature">
        <title>Genome duplication in the teleost fish Tetraodon nigroviridis reveals the early vertebrate proto-karyotype.</title>
        <authorList>
            <person name="Jaillon O."/>
            <person name="Aury J.-M."/>
            <person name="Brunet F."/>
            <person name="Petit J.-L."/>
            <person name="Stange-Thomann N."/>
            <person name="Mauceli E."/>
            <person name="Bouneau L."/>
            <person name="Fischer C."/>
            <person name="Ozouf-Costaz C."/>
            <person name="Bernot A."/>
            <person name="Nicaud S."/>
            <person name="Jaffe D."/>
            <person name="Fisher S."/>
            <person name="Lutfalla G."/>
            <person name="Dossat C."/>
            <person name="Segurens B."/>
            <person name="Dasilva C."/>
            <person name="Salanoubat M."/>
            <person name="Levy M."/>
            <person name="Boudet N."/>
            <person name="Castellano S."/>
            <person name="Anthouard V."/>
            <person name="Jubin C."/>
            <person name="Castelli V."/>
            <person name="Katinka M."/>
            <person name="Vacherie B."/>
            <person name="Biemont C."/>
            <person name="Skalli Z."/>
            <person name="Cattolico L."/>
            <person name="Poulain J."/>
            <person name="De Berardinis V."/>
            <person name="Cruaud C."/>
            <person name="Duprat S."/>
            <person name="Brottier P."/>
            <person name="Coutanceau J.-P."/>
            <person name="Gouzy J."/>
            <person name="Parra G."/>
            <person name="Lardier G."/>
            <person name="Chapple C."/>
            <person name="McKernan K.J."/>
            <person name="McEwan P."/>
            <person name="Bosak S."/>
            <person name="Kellis M."/>
            <person name="Volff J.-N."/>
            <person name="Guigo R."/>
            <person name="Zody M.C."/>
            <person name="Mesirov J."/>
            <person name="Lindblad-Toh K."/>
            <person name="Birren B."/>
            <person name="Nusbaum C."/>
            <person name="Kahn D."/>
            <person name="Robinson-Rechavi M."/>
            <person name="Laudet V."/>
            <person name="Schachter V."/>
            <person name="Quetier F."/>
            <person name="Saurin W."/>
            <person name="Scarpelli C."/>
            <person name="Wincker P."/>
            <person name="Lander E.S."/>
            <person name="Weissenbach J."/>
            <person name="Roest Crollius H."/>
        </authorList>
    </citation>
    <scope>NUCLEOTIDE SEQUENCE [LARGE SCALE GENOMIC DNA]</scope>
</reference>
<dbReference type="GO" id="GO:0005634">
    <property type="term" value="C:nucleus"/>
    <property type="evidence" value="ECO:0007669"/>
    <property type="project" value="TreeGrafter"/>
</dbReference>
<feature type="region of interest" description="Disordered" evidence="6">
    <location>
        <begin position="36"/>
        <end position="67"/>
    </location>
</feature>
<feature type="region of interest" description="Disordered" evidence="6">
    <location>
        <begin position="631"/>
        <end position="863"/>
    </location>
</feature>
<feature type="domain" description="DUF2028" evidence="7">
    <location>
        <begin position="343"/>
        <end position="380"/>
    </location>
</feature>
<feature type="compositionally biased region" description="Basic and acidic residues" evidence="6">
    <location>
        <begin position="631"/>
        <end position="645"/>
    </location>
</feature>
<feature type="region of interest" description="Disordered" evidence="6">
    <location>
        <begin position="89"/>
        <end position="171"/>
    </location>
</feature>
<feature type="compositionally biased region" description="Basic residues" evidence="6">
    <location>
        <begin position="798"/>
        <end position="809"/>
    </location>
</feature>
<dbReference type="InterPro" id="IPR019102">
    <property type="entry name" value="TF_HMG_box_BBX_DUF2028"/>
</dbReference>
<feature type="domain" description="DUF2028" evidence="7">
    <location>
        <begin position="256"/>
        <end position="299"/>
    </location>
</feature>
<evidence type="ECO:0000313" key="8">
    <source>
        <dbReference type="EMBL" id="CAF98583.1"/>
    </source>
</evidence>
<dbReference type="PANTHER" id="PTHR13059:SF10">
    <property type="entry name" value="HMG BOX TRANSCRIPTION FACTOR BBX"/>
    <property type="match status" value="1"/>
</dbReference>
<feature type="compositionally biased region" description="Low complexity" evidence="6">
    <location>
        <begin position="89"/>
        <end position="99"/>
    </location>
</feature>
<evidence type="ECO:0000256" key="5">
    <source>
        <dbReference type="ARBA" id="ARBA00023242"/>
    </source>
</evidence>
<feature type="compositionally biased region" description="Polar residues" evidence="6">
    <location>
        <begin position="786"/>
        <end position="796"/>
    </location>
</feature>
<evidence type="ECO:0000256" key="6">
    <source>
        <dbReference type="SAM" id="MobiDB-lite"/>
    </source>
</evidence>
<organism evidence="8">
    <name type="scientific">Tetraodon nigroviridis</name>
    <name type="common">Spotted green pufferfish</name>
    <name type="synonym">Chelonodon nigroviridis</name>
    <dbReference type="NCBI Taxonomy" id="99883"/>
    <lineage>
        <taxon>Eukaryota</taxon>
        <taxon>Metazoa</taxon>
        <taxon>Chordata</taxon>
        <taxon>Craniata</taxon>
        <taxon>Vertebrata</taxon>
        <taxon>Euteleostomi</taxon>
        <taxon>Actinopterygii</taxon>
        <taxon>Neopterygii</taxon>
        <taxon>Teleostei</taxon>
        <taxon>Neoteleostei</taxon>
        <taxon>Acanthomorphata</taxon>
        <taxon>Eupercaria</taxon>
        <taxon>Tetraodontiformes</taxon>
        <taxon>Tetradontoidea</taxon>
        <taxon>Tetraodontidae</taxon>
        <taxon>Tetraodon</taxon>
    </lineage>
</organism>
<evidence type="ECO:0000259" key="7">
    <source>
        <dbReference type="Pfam" id="PF09667"/>
    </source>
</evidence>
<feature type="compositionally biased region" description="Low complexity" evidence="6">
    <location>
        <begin position="231"/>
        <end position="256"/>
    </location>
</feature>
<dbReference type="GO" id="GO:0000977">
    <property type="term" value="F:RNA polymerase II transcription regulatory region sequence-specific DNA binding"/>
    <property type="evidence" value="ECO:0007669"/>
    <property type="project" value="TreeGrafter"/>
</dbReference>
<feature type="compositionally biased region" description="Basic and acidic residues" evidence="6">
    <location>
        <begin position="669"/>
        <end position="688"/>
    </location>
</feature>
<feature type="compositionally biased region" description="Basic and acidic residues" evidence="6">
    <location>
        <begin position="582"/>
        <end position="592"/>
    </location>
</feature>
<gene>
    <name evidence="8" type="ORF">GSTENG00016334001</name>
</gene>
<sequence>MKGGGRKEPPVGGEVTCKRPKRKCLQWHPLLSKKALDFSEEEEEEDEEELEKVSALDRPGDAAPRRDGGSLQGFFFFFWVPRSAGGAVPPGAGPAGAAGRHSRGGGGGPQRTAGEEAHERLPPLLQAPPLPGAAGASSPGQSRGHQDLGGLVGGAGPQREAEIHRHGQGGRSSFWSVKKQLRRIFYLFFIVFQYKDAFMKANPGYKWCPTTSKPVKSPPCQPVNNPRKKVWSFPSSSSSAKDPAAAKRAPKPEGAPQLNFAMADPTKMGGLSMLLLAGEHALTNREVGSLITRIFIFLSRSPLAPNPVHQTKPATGARFQGTRKRVSCVVSLCVWRKANSVVCSQSSLSAAPEGKPCRQSALFQLAEMCLASEAGKMDTVQSYPEDSSSKASLQQTTIKPEIKEEEEEAADAAAGPPSSDSAPFSSISSTSAATGARNACVKDKGGKKEGTRSHGEGDAPLEAVGERRHAESSAESVPGAAEKGAKQSLKDVEEKPRKKLQRSGGAANAAAPKKKSKPKVAETEKEAEPSGPHSSSEAAMKEEDQVVSAKTEGEEPPAEIPDLRSSATEAQQPPCSPPPVQPKEDNQGKETGESNVENCGSRKSERRCKGALYKTLVSEGMLTSLRANIDRGKRGAFRASDHDANWSDDGWSVSQMGPNNPKKLKKSKSKDESLQGLGKLEEEFERKFNSLPQYSPMTFDKKGASVTKKKKTESSAAQEELSKGGKGPSPSQKKTSFHKIVRKHKHKKDKPGAVDKAVAQSDSTQLDSASKAKTCAPVAAMASDAQGATSMENLVGSQKRKARKTKITHLVRTADGSVSPVEEDKTRDLNQEQEKKPLPQQNLCNDNGCYSMSTGEEAERSTVPPELPAFFSLAALAEVAAMENVHRGQRGLADAQKKELGQTPVLISCADQ</sequence>
<feature type="region of interest" description="Disordered" evidence="6">
    <location>
        <begin position="212"/>
        <end position="257"/>
    </location>
</feature>
<dbReference type="PANTHER" id="PTHR13059">
    <property type="entry name" value="HMG-BOX TRANSCRIPTION FACTOR BBX"/>
    <property type="match status" value="1"/>
</dbReference>